<dbReference type="RefSeq" id="WP_067652981.1">
    <property type="nucleotide sequence ID" value="NZ_KQ961035.1"/>
</dbReference>
<dbReference type="PANTHER" id="PTHR22893:SF91">
    <property type="entry name" value="NADPH DEHYDROGENASE 2-RELATED"/>
    <property type="match status" value="1"/>
</dbReference>
<dbReference type="InterPro" id="IPR001155">
    <property type="entry name" value="OxRdtase_FMN_N"/>
</dbReference>
<comment type="caution">
    <text evidence="5">The sequence shown here is derived from an EMBL/GenBank/DDBJ whole genome shotgun (WGS) entry which is preliminary data.</text>
</comment>
<dbReference type="GO" id="GO:0010181">
    <property type="term" value="F:FMN binding"/>
    <property type="evidence" value="ECO:0007669"/>
    <property type="project" value="InterPro"/>
</dbReference>
<dbReference type="Pfam" id="PF00724">
    <property type="entry name" value="Oxidored_FMN"/>
    <property type="match status" value="1"/>
</dbReference>
<reference evidence="5 6" key="1">
    <citation type="submission" date="2015-11" db="EMBL/GenBank/DDBJ databases">
        <title>Draft genome sequence of Agrobacterium sp. R89-1.</title>
        <authorList>
            <person name="Zahradnik J."/>
            <person name="Kyslikova E."/>
            <person name="Palyzova A."/>
            <person name="Kyslik P."/>
        </authorList>
    </citation>
    <scope>NUCLEOTIDE SEQUENCE [LARGE SCALE GENOMIC DNA]</scope>
    <source>
        <strain evidence="5 6">R89-1</strain>
    </source>
</reference>
<organism evidence="5 6">
    <name type="scientific">Agrobacterium bohemicum</name>
    <dbReference type="NCBI Taxonomy" id="2052828"/>
    <lineage>
        <taxon>Bacteria</taxon>
        <taxon>Pseudomonadati</taxon>
        <taxon>Pseudomonadota</taxon>
        <taxon>Alphaproteobacteria</taxon>
        <taxon>Hyphomicrobiales</taxon>
        <taxon>Rhizobiaceae</taxon>
        <taxon>Rhizobium/Agrobacterium group</taxon>
        <taxon>Agrobacterium</taxon>
    </lineage>
</organism>
<dbReference type="EMBL" id="LNUW01000005">
    <property type="protein sequence ID" value="KXG87453.1"/>
    <property type="molecule type" value="Genomic_DNA"/>
</dbReference>
<accession>A0A135P7R6</accession>
<keyword evidence="3" id="KW-0560">Oxidoreductase</keyword>
<dbReference type="AlphaFoldDB" id="A0A135P7R6"/>
<evidence type="ECO:0000313" key="5">
    <source>
        <dbReference type="EMBL" id="KXG87453.1"/>
    </source>
</evidence>
<protein>
    <submittedName>
        <fullName evidence="5">1,2-oxophytodienoate reductase</fullName>
    </submittedName>
</protein>
<dbReference type="Gene3D" id="3.20.20.70">
    <property type="entry name" value="Aldolase class I"/>
    <property type="match status" value="1"/>
</dbReference>
<proteinExistence type="inferred from homology"/>
<dbReference type="InterPro" id="IPR045247">
    <property type="entry name" value="Oye-like"/>
</dbReference>
<evidence type="ECO:0000256" key="3">
    <source>
        <dbReference type="ARBA" id="ARBA00023002"/>
    </source>
</evidence>
<dbReference type="CDD" id="cd02933">
    <property type="entry name" value="OYE_like_FMN"/>
    <property type="match status" value="1"/>
</dbReference>
<evidence type="ECO:0000313" key="6">
    <source>
        <dbReference type="Proteomes" id="UP000070498"/>
    </source>
</evidence>
<evidence type="ECO:0000256" key="2">
    <source>
        <dbReference type="ARBA" id="ARBA00005979"/>
    </source>
</evidence>
<dbReference type="GO" id="GO:0005829">
    <property type="term" value="C:cytosol"/>
    <property type="evidence" value="ECO:0007669"/>
    <property type="project" value="TreeGrafter"/>
</dbReference>
<comment type="similarity">
    <text evidence="2">Belongs to the NADH:flavin oxidoreductase/NADH oxidase family.</text>
</comment>
<keyword evidence="6" id="KW-1185">Reference proteome</keyword>
<evidence type="ECO:0000256" key="1">
    <source>
        <dbReference type="ARBA" id="ARBA00001917"/>
    </source>
</evidence>
<dbReference type="Proteomes" id="UP000070498">
    <property type="component" value="Unassembled WGS sequence"/>
</dbReference>
<feature type="domain" description="NADH:flavin oxidoreductase/NADH oxidase N-terminal" evidence="4">
    <location>
        <begin position="4"/>
        <end position="330"/>
    </location>
</feature>
<evidence type="ECO:0000259" key="4">
    <source>
        <dbReference type="Pfam" id="PF00724"/>
    </source>
</evidence>
<comment type="cofactor">
    <cofactor evidence="1">
        <name>FMN</name>
        <dbReference type="ChEBI" id="CHEBI:58210"/>
    </cofactor>
</comment>
<sequence length="355" mass="37816">MTNLWSPITLGGITLPHRLAMAPMTRSRAKPDGTPGDLAPEYYAQRASLGLLISEGTQPSEDGQGYLATPGIYTDAHVAGWRKVADAVHAADGRLFIQLMHVGRRSHPDNTPHHRQPVAPSAIASGDSMFTMSGMQPVPQPRALETEEVQQTIADLAYAAKRAIDAGADGVEIHGANGYLVHQFLAPDSNHRTDEYGGTMKNRARFAIDVVRAVVDAIGPQKTAIRLSPGVATGGIAEGQDNDDLYRYLAVELGTLGLAYLHILYARNDPLLEDVRRSFGGPLVLNRPGRSRQQIGADVSAGLADIEALGVMALANPDLVQRLKTGAPLNDVRSALFYAGGGAEGYTDYPAIGIV</sequence>
<dbReference type="InterPro" id="IPR013785">
    <property type="entry name" value="Aldolase_TIM"/>
</dbReference>
<dbReference type="SUPFAM" id="SSF51395">
    <property type="entry name" value="FMN-linked oxidoreductases"/>
    <property type="match status" value="1"/>
</dbReference>
<dbReference type="PANTHER" id="PTHR22893">
    <property type="entry name" value="NADH OXIDOREDUCTASE-RELATED"/>
    <property type="match status" value="1"/>
</dbReference>
<name>A0A135P7R6_9HYPH</name>
<gene>
    <name evidence="5" type="ORF">ATO67_19295</name>
</gene>
<dbReference type="STRING" id="2052828.ATO67_19295"/>
<dbReference type="FunFam" id="3.20.20.70:FF:000059">
    <property type="entry name" value="N-ethylmaleimide reductase, FMN-linked"/>
    <property type="match status" value="1"/>
</dbReference>
<dbReference type="GO" id="GO:0016628">
    <property type="term" value="F:oxidoreductase activity, acting on the CH-CH group of donors, NAD or NADP as acceptor"/>
    <property type="evidence" value="ECO:0007669"/>
    <property type="project" value="UniProtKB-ARBA"/>
</dbReference>